<dbReference type="InterPro" id="IPR006311">
    <property type="entry name" value="TAT_signal"/>
</dbReference>
<reference evidence="2" key="2">
    <citation type="submission" date="2021-04" db="EMBL/GenBank/DDBJ databases">
        <authorList>
            <person name="Gilroy R."/>
        </authorList>
    </citation>
    <scope>NUCLEOTIDE SEQUENCE</scope>
    <source>
        <strain evidence="2">ChiGjej4B4-7305</strain>
    </source>
</reference>
<comment type="caution">
    <text evidence="2">The sequence shown here is derived from an EMBL/GenBank/DDBJ whole genome shotgun (WGS) entry which is preliminary data.</text>
</comment>
<evidence type="ECO:0000256" key="1">
    <source>
        <dbReference type="SAM" id="MobiDB-lite"/>
    </source>
</evidence>
<proteinExistence type="predicted"/>
<protein>
    <submittedName>
        <fullName evidence="2">PhoX family phosphatase</fullName>
    </submittedName>
</protein>
<dbReference type="PANTHER" id="PTHR35399:SF2">
    <property type="entry name" value="DUF839 DOMAIN-CONTAINING PROTEIN"/>
    <property type="match status" value="1"/>
</dbReference>
<dbReference type="SUPFAM" id="SSF101898">
    <property type="entry name" value="NHL repeat"/>
    <property type="match status" value="1"/>
</dbReference>
<feature type="region of interest" description="Disordered" evidence="1">
    <location>
        <begin position="507"/>
        <end position="526"/>
    </location>
</feature>
<dbReference type="PANTHER" id="PTHR35399">
    <property type="entry name" value="SLR8030 PROTEIN"/>
    <property type="match status" value="1"/>
</dbReference>
<dbReference type="EMBL" id="DXBY01000033">
    <property type="protein sequence ID" value="HIZ34466.1"/>
    <property type="molecule type" value="Genomic_DNA"/>
</dbReference>
<sequence>MRRSTAIVRRSLPLISHPGGRSALTCRMKCGDACFHEAPNTSANPYFGDIVASAVSRRSVLRAGMVLAGTGAVGALTVAAPAAAAPGNGNAASGAARGLRFTPVQPNTADALTVPEGYTWDVVIRWGDPIFDRDDEFDPFDLTPEKQARQFGYNCDFLGFLPLRGRQQLLVANHEYTDEHLMFDDYDSADPTEEQVRVAWAAHGLTVLVVEPTSGRPAGLEPVVGHALNRRFHNGSPFELTGPVAGSELVRTSADPEGRTVLGTLNNCAGGLTPWGTWLTAEENFNQYFAGADQVSDPVVSARLARYGMTGGATERKWERFDPRFDLTQEPNEANRFGWVVEIDPYDASSTPKKRTALGRFKHEAAQPRLTDDGRVAVYMGDDERFDYFYKFVSSAAYRPGSSAAAKAHNATLLDEGTLYVARFTGNSPAEEITGTGELPEDGAFDGTGEWIPLVSGTESFVPGMSAEEVLLFTRQAGDAVGATAMDRPEDVEPSPTSGHVYVALTNNSRRGTGSDPGVDEANPRVGNKHGQVLELVESGNDAGAETFAWSLFLVCGDPQDAGTYFAGFDPDQVSPISCPDNLAFDSFGNLWISTDGNALGSNDGLFGVAVEGPYRGQVKQFLTVPFGAETCGPVVDDLRVFVNVQHPGETNGSTFANPSSTWPDADGQIPRPSVAVVWKERGGRIGQDA</sequence>
<dbReference type="InterPro" id="IPR008557">
    <property type="entry name" value="PhoX"/>
</dbReference>
<dbReference type="Pfam" id="PF05787">
    <property type="entry name" value="PhoX"/>
    <property type="match status" value="1"/>
</dbReference>
<evidence type="ECO:0000313" key="3">
    <source>
        <dbReference type="Proteomes" id="UP000824037"/>
    </source>
</evidence>
<name>A0A9D2EBV1_9MICO</name>
<dbReference type="PROSITE" id="PS51318">
    <property type="entry name" value="TAT"/>
    <property type="match status" value="1"/>
</dbReference>
<accession>A0A9D2EBV1</accession>
<evidence type="ECO:0000313" key="2">
    <source>
        <dbReference type="EMBL" id="HIZ34466.1"/>
    </source>
</evidence>
<dbReference type="Proteomes" id="UP000824037">
    <property type="component" value="Unassembled WGS sequence"/>
</dbReference>
<dbReference type="AlphaFoldDB" id="A0A9D2EBV1"/>
<reference evidence="2" key="1">
    <citation type="journal article" date="2021" name="PeerJ">
        <title>Extensive microbial diversity within the chicken gut microbiome revealed by metagenomics and culture.</title>
        <authorList>
            <person name="Gilroy R."/>
            <person name="Ravi A."/>
            <person name="Getino M."/>
            <person name="Pursley I."/>
            <person name="Horton D.L."/>
            <person name="Alikhan N.F."/>
            <person name="Baker D."/>
            <person name="Gharbi K."/>
            <person name="Hall N."/>
            <person name="Watson M."/>
            <person name="Adriaenssens E.M."/>
            <person name="Foster-Nyarko E."/>
            <person name="Jarju S."/>
            <person name="Secka A."/>
            <person name="Antonio M."/>
            <person name="Oren A."/>
            <person name="Chaudhuri R.R."/>
            <person name="La Ragione R."/>
            <person name="Hildebrand F."/>
            <person name="Pallen M.J."/>
        </authorList>
    </citation>
    <scope>NUCLEOTIDE SEQUENCE</scope>
    <source>
        <strain evidence="2">ChiGjej4B4-7305</strain>
    </source>
</reference>
<organism evidence="2 3">
    <name type="scientific">Candidatus Ruania gallistercoris</name>
    <dbReference type="NCBI Taxonomy" id="2838746"/>
    <lineage>
        <taxon>Bacteria</taxon>
        <taxon>Bacillati</taxon>
        <taxon>Actinomycetota</taxon>
        <taxon>Actinomycetes</taxon>
        <taxon>Micrococcales</taxon>
        <taxon>Ruaniaceae</taxon>
        <taxon>Ruania</taxon>
    </lineage>
</organism>
<gene>
    <name evidence="2" type="ORF">H9815_01710</name>
</gene>